<evidence type="ECO:0000259" key="3">
    <source>
        <dbReference type="PROSITE" id="PS50995"/>
    </source>
</evidence>
<dbReference type="InterPro" id="IPR039422">
    <property type="entry name" value="MarR/SlyA-like"/>
</dbReference>
<dbReference type="InterPro" id="IPR036388">
    <property type="entry name" value="WH-like_DNA-bd_sf"/>
</dbReference>
<keyword evidence="5" id="KW-1185">Reference proteome</keyword>
<dbReference type="Pfam" id="PF12802">
    <property type="entry name" value="MarR_2"/>
    <property type="match status" value="1"/>
</dbReference>
<dbReference type="EMBL" id="JACDXW010000010">
    <property type="protein sequence ID" value="MCB5364883.1"/>
    <property type="molecule type" value="Genomic_DNA"/>
</dbReference>
<evidence type="ECO:0000313" key="5">
    <source>
        <dbReference type="Proteomes" id="UP000776983"/>
    </source>
</evidence>
<comment type="caution">
    <text evidence="4">The sequence shown here is derived from an EMBL/GenBank/DDBJ whole genome shotgun (WGS) entry which is preliminary data.</text>
</comment>
<evidence type="ECO:0000313" key="4">
    <source>
        <dbReference type="EMBL" id="MCB5364883.1"/>
    </source>
</evidence>
<dbReference type="RefSeq" id="WP_226955298.1">
    <property type="nucleotide sequence ID" value="NZ_JACDXW010000010.1"/>
</dbReference>
<reference evidence="4 5" key="1">
    <citation type="submission" date="2020-07" db="EMBL/GenBank/DDBJ databases">
        <title>Pusillimonas sp. nov., isolated from poultry manure in Taiwan.</title>
        <authorList>
            <person name="Lin S.-Y."/>
            <person name="Tang Y.-S."/>
            <person name="Young C.-C."/>
        </authorList>
    </citation>
    <scope>NUCLEOTIDE SEQUENCE [LARGE SCALE GENOMIC DNA]</scope>
    <source>
        <strain evidence="4 5">CC-YST705</strain>
    </source>
</reference>
<evidence type="ECO:0000256" key="2">
    <source>
        <dbReference type="ARBA" id="ARBA00023163"/>
    </source>
</evidence>
<name>A0ABS8CFU8_9BURK</name>
<feature type="domain" description="HTH marR-type" evidence="3">
    <location>
        <begin position="14"/>
        <end position="147"/>
    </location>
</feature>
<protein>
    <submittedName>
        <fullName evidence="4">MarR family transcriptional regulator</fullName>
    </submittedName>
</protein>
<evidence type="ECO:0000256" key="1">
    <source>
        <dbReference type="ARBA" id="ARBA00023015"/>
    </source>
</evidence>
<dbReference type="Proteomes" id="UP000776983">
    <property type="component" value="Unassembled WGS sequence"/>
</dbReference>
<dbReference type="PANTHER" id="PTHR33164:SF56">
    <property type="entry name" value="HTH-TYPE TRANSCRIPTIONAL REGULATOR MHQR"/>
    <property type="match status" value="1"/>
</dbReference>
<accession>A0ABS8CFU8</accession>
<dbReference type="InterPro" id="IPR036390">
    <property type="entry name" value="WH_DNA-bd_sf"/>
</dbReference>
<organism evidence="4 5">
    <name type="scientific">Mesopusillimonas faecipullorum</name>
    <dbReference type="NCBI Taxonomy" id="2755040"/>
    <lineage>
        <taxon>Bacteria</taxon>
        <taxon>Pseudomonadati</taxon>
        <taxon>Pseudomonadota</taxon>
        <taxon>Betaproteobacteria</taxon>
        <taxon>Burkholderiales</taxon>
        <taxon>Alcaligenaceae</taxon>
        <taxon>Mesopusillimonas</taxon>
    </lineage>
</organism>
<sequence>MSTPDLKPPQLGLDQNIAFQMASIIFRMEQDLRNFTLRKLDITYIHFRVLQYLHDEDGKNITEIARATAVRPAVLSRVVSQMEERALAVRKSDPQDNRSTRVYLTKLGRTKYAQAWPDAHKIIQNALEVLDQQERTALGVSLKKVAEHVCRV</sequence>
<keyword evidence="1" id="KW-0805">Transcription regulation</keyword>
<dbReference type="PANTHER" id="PTHR33164">
    <property type="entry name" value="TRANSCRIPTIONAL REGULATOR, MARR FAMILY"/>
    <property type="match status" value="1"/>
</dbReference>
<gene>
    <name evidence="4" type="ORF">H0484_14135</name>
</gene>
<keyword evidence="2" id="KW-0804">Transcription</keyword>
<dbReference type="SMART" id="SM00347">
    <property type="entry name" value="HTH_MARR"/>
    <property type="match status" value="1"/>
</dbReference>
<dbReference type="InterPro" id="IPR000835">
    <property type="entry name" value="HTH_MarR-typ"/>
</dbReference>
<dbReference type="PROSITE" id="PS50995">
    <property type="entry name" value="HTH_MARR_2"/>
    <property type="match status" value="1"/>
</dbReference>
<proteinExistence type="predicted"/>
<dbReference type="Gene3D" id="1.10.10.10">
    <property type="entry name" value="Winged helix-like DNA-binding domain superfamily/Winged helix DNA-binding domain"/>
    <property type="match status" value="1"/>
</dbReference>
<dbReference type="SUPFAM" id="SSF46785">
    <property type="entry name" value="Winged helix' DNA-binding domain"/>
    <property type="match status" value="1"/>
</dbReference>